<dbReference type="InterPro" id="IPR010285">
    <property type="entry name" value="DNA_helicase_pif1-like_DEAD"/>
</dbReference>
<accession>A0A0C2PG89</accession>
<keyword evidence="1" id="KW-0347">Helicase</keyword>
<evidence type="ECO:0000256" key="1">
    <source>
        <dbReference type="RuleBase" id="RU363044"/>
    </source>
</evidence>
<dbReference type="EC" id="5.6.2.3" evidence="1"/>
<gene>
    <name evidence="3" type="ORF">HYDPIDRAFT_73410</name>
</gene>
<keyword evidence="1" id="KW-0378">Hydrolase</keyword>
<name>A0A0C2PG89_9AGAM</name>
<dbReference type="GO" id="GO:0043139">
    <property type="term" value="F:5'-3' DNA helicase activity"/>
    <property type="evidence" value="ECO:0007669"/>
    <property type="project" value="UniProtKB-EC"/>
</dbReference>
<dbReference type="GO" id="GO:0000723">
    <property type="term" value="P:telomere maintenance"/>
    <property type="evidence" value="ECO:0007669"/>
    <property type="project" value="InterPro"/>
</dbReference>
<dbReference type="GO" id="GO:0006310">
    <property type="term" value="P:DNA recombination"/>
    <property type="evidence" value="ECO:0007669"/>
    <property type="project" value="UniProtKB-KW"/>
</dbReference>
<dbReference type="PANTHER" id="PTHR10492">
    <property type="match status" value="1"/>
</dbReference>
<keyword evidence="1" id="KW-0067">ATP-binding</keyword>
<dbReference type="InterPro" id="IPR027417">
    <property type="entry name" value="P-loop_NTPase"/>
</dbReference>
<dbReference type="PANTHER" id="PTHR10492:SF57">
    <property type="entry name" value="ATP-DEPENDENT DNA HELICASE"/>
    <property type="match status" value="1"/>
</dbReference>
<feature type="non-terminal residue" evidence="3">
    <location>
        <position position="59"/>
    </location>
</feature>
<comment type="catalytic activity">
    <reaction evidence="1">
        <text>ATP + H2O = ADP + phosphate + H(+)</text>
        <dbReference type="Rhea" id="RHEA:13065"/>
        <dbReference type="ChEBI" id="CHEBI:15377"/>
        <dbReference type="ChEBI" id="CHEBI:15378"/>
        <dbReference type="ChEBI" id="CHEBI:30616"/>
        <dbReference type="ChEBI" id="CHEBI:43474"/>
        <dbReference type="ChEBI" id="CHEBI:456216"/>
        <dbReference type="EC" id="5.6.2.3"/>
    </reaction>
</comment>
<protein>
    <recommendedName>
        <fullName evidence="1">ATP-dependent DNA helicase</fullName>
        <ecNumber evidence="1">5.6.2.3</ecNumber>
    </recommendedName>
</protein>
<dbReference type="EMBL" id="KN840308">
    <property type="protein sequence ID" value="KIJ57519.1"/>
    <property type="molecule type" value="Genomic_DNA"/>
</dbReference>
<reference evidence="3 4" key="1">
    <citation type="submission" date="2014-04" db="EMBL/GenBank/DDBJ databases">
        <title>Evolutionary Origins and Diversification of the Mycorrhizal Mutualists.</title>
        <authorList>
            <consortium name="DOE Joint Genome Institute"/>
            <consortium name="Mycorrhizal Genomics Consortium"/>
            <person name="Kohler A."/>
            <person name="Kuo A."/>
            <person name="Nagy L.G."/>
            <person name="Floudas D."/>
            <person name="Copeland A."/>
            <person name="Barry K.W."/>
            <person name="Cichocki N."/>
            <person name="Veneault-Fourrey C."/>
            <person name="LaButti K."/>
            <person name="Lindquist E.A."/>
            <person name="Lipzen A."/>
            <person name="Lundell T."/>
            <person name="Morin E."/>
            <person name="Murat C."/>
            <person name="Riley R."/>
            <person name="Ohm R."/>
            <person name="Sun H."/>
            <person name="Tunlid A."/>
            <person name="Henrissat B."/>
            <person name="Grigoriev I.V."/>
            <person name="Hibbett D.S."/>
            <person name="Martin F."/>
        </authorList>
    </citation>
    <scope>NUCLEOTIDE SEQUENCE [LARGE SCALE GENOMIC DNA]</scope>
    <source>
        <strain evidence="3 4">MD-312</strain>
    </source>
</reference>
<sequence length="59" mass="6783">LIIWDEVPMQNRYVIECVDRTLRDLLDVDDDFGGIPVLFGGDFRQTLPVIPHGSREQIV</sequence>
<dbReference type="Pfam" id="PF05970">
    <property type="entry name" value="PIF1"/>
    <property type="match status" value="1"/>
</dbReference>
<keyword evidence="1" id="KW-0234">DNA repair</keyword>
<evidence type="ECO:0000313" key="4">
    <source>
        <dbReference type="Proteomes" id="UP000053820"/>
    </source>
</evidence>
<keyword evidence="1" id="KW-0227">DNA damage</keyword>
<dbReference type="GO" id="GO:0005524">
    <property type="term" value="F:ATP binding"/>
    <property type="evidence" value="ECO:0007669"/>
    <property type="project" value="UniProtKB-KW"/>
</dbReference>
<feature type="domain" description="DNA helicase Pif1-like DEAD-box helicase" evidence="2">
    <location>
        <begin position="1"/>
        <end position="59"/>
    </location>
</feature>
<dbReference type="AlphaFoldDB" id="A0A0C2PG89"/>
<comment type="similarity">
    <text evidence="1">Belongs to the helicase family.</text>
</comment>
<evidence type="ECO:0000313" key="3">
    <source>
        <dbReference type="EMBL" id="KIJ57519.1"/>
    </source>
</evidence>
<keyword evidence="1" id="KW-0547">Nucleotide-binding</keyword>
<keyword evidence="1" id="KW-0233">DNA recombination</keyword>
<dbReference type="GO" id="GO:0006281">
    <property type="term" value="P:DNA repair"/>
    <property type="evidence" value="ECO:0007669"/>
    <property type="project" value="UniProtKB-KW"/>
</dbReference>
<dbReference type="GO" id="GO:0016887">
    <property type="term" value="F:ATP hydrolysis activity"/>
    <property type="evidence" value="ECO:0007669"/>
    <property type="project" value="RHEA"/>
</dbReference>
<evidence type="ECO:0000259" key="2">
    <source>
        <dbReference type="Pfam" id="PF05970"/>
    </source>
</evidence>
<organism evidence="3 4">
    <name type="scientific">Hydnomerulius pinastri MD-312</name>
    <dbReference type="NCBI Taxonomy" id="994086"/>
    <lineage>
        <taxon>Eukaryota</taxon>
        <taxon>Fungi</taxon>
        <taxon>Dikarya</taxon>
        <taxon>Basidiomycota</taxon>
        <taxon>Agaricomycotina</taxon>
        <taxon>Agaricomycetes</taxon>
        <taxon>Agaricomycetidae</taxon>
        <taxon>Boletales</taxon>
        <taxon>Boletales incertae sedis</taxon>
        <taxon>Leucogyrophana</taxon>
    </lineage>
</organism>
<dbReference type="HOGENOM" id="CLU_001324_8_2_1"/>
<dbReference type="Proteomes" id="UP000053820">
    <property type="component" value="Unassembled WGS sequence"/>
</dbReference>
<dbReference type="Gene3D" id="3.40.50.300">
    <property type="entry name" value="P-loop containing nucleotide triphosphate hydrolases"/>
    <property type="match status" value="1"/>
</dbReference>
<feature type="non-terminal residue" evidence="3">
    <location>
        <position position="1"/>
    </location>
</feature>
<comment type="cofactor">
    <cofactor evidence="1">
        <name>Mg(2+)</name>
        <dbReference type="ChEBI" id="CHEBI:18420"/>
    </cofactor>
</comment>
<keyword evidence="4" id="KW-1185">Reference proteome</keyword>
<proteinExistence type="inferred from homology"/>